<dbReference type="PANTHER" id="PTHR24421">
    <property type="entry name" value="NITRATE/NITRITE SENSOR PROTEIN NARX-RELATED"/>
    <property type="match status" value="1"/>
</dbReference>
<keyword evidence="7" id="KW-0067">ATP-binding</keyword>
<dbReference type="KEGG" id="mhos:CXR34_01985"/>
<keyword evidence="9" id="KW-1133">Transmembrane helix</keyword>
<evidence type="ECO:0000256" key="4">
    <source>
        <dbReference type="ARBA" id="ARBA00022679"/>
    </source>
</evidence>
<keyword evidence="6 13" id="KW-0418">Kinase</keyword>
<dbReference type="GO" id="GO:0000155">
    <property type="term" value="F:phosphorelay sensor kinase activity"/>
    <property type="evidence" value="ECO:0007669"/>
    <property type="project" value="InterPro"/>
</dbReference>
<dbReference type="InterPro" id="IPR050482">
    <property type="entry name" value="Sensor_HK_TwoCompSys"/>
</dbReference>
<organism evidence="13 14">
    <name type="scientific">Microbacterium hominis</name>
    <dbReference type="NCBI Taxonomy" id="162426"/>
    <lineage>
        <taxon>Bacteria</taxon>
        <taxon>Bacillati</taxon>
        <taxon>Actinomycetota</taxon>
        <taxon>Actinomycetes</taxon>
        <taxon>Micrococcales</taxon>
        <taxon>Microbacteriaceae</taxon>
        <taxon>Microbacterium</taxon>
    </lineage>
</organism>
<dbReference type="Gene3D" id="1.20.5.1930">
    <property type="match status" value="1"/>
</dbReference>
<dbReference type="AlphaFoldDB" id="A0A2K9DFW7"/>
<dbReference type="Pfam" id="PF02518">
    <property type="entry name" value="HATPase_c"/>
    <property type="match status" value="1"/>
</dbReference>
<reference evidence="13 14" key="1">
    <citation type="submission" date="2017-12" db="EMBL/GenBank/DDBJ databases">
        <title>Isolation and characterization of estrogens degradatiion strain Microbacterium hominis SJTG1.</title>
        <authorList>
            <person name="Xiong W."/>
            <person name="Yin C."/>
            <person name="Zheng D."/>
            <person name="Liang R."/>
        </authorList>
    </citation>
    <scope>NUCLEOTIDE SEQUENCE [LARGE SCALE GENOMIC DNA]</scope>
    <source>
        <strain evidence="13 14">SJTG1</strain>
    </source>
</reference>
<evidence type="ECO:0000313" key="13">
    <source>
        <dbReference type="EMBL" id="AUG28347.1"/>
    </source>
</evidence>
<evidence type="ECO:0000259" key="11">
    <source>
        <dbReference type="Pfam" id="PF07730"/>
    </source>
</evidence>
<name>A0A2K9DFW7_9MICO</name>
<dbReference type="CDD" id="cd16917">
    <property type="entry name" value="HATPase_UhpB-NarQ-NarX-like"/>
    <property type="match status" value="1"/>
</dbReference>
<keyword evidence="5" id="KW-0547">Nucleotide-binding</keyword>
<dbReference type="InterPro" id="IPR011712">
    <property type="entry name" value="Sig_transdc_His_kin_sub3_dim/P"/>
</dbReference>
<keyword evidence="4" id="KW-0808">Transferase</keyword>
<dbReference type="EC" id="2.7.13.3" evidence="2"/>
<evidence type="ECO:0000256" key="1">
    <source>
        <dbReference type="ARBA" id="ARBA00000085"/>
    </source>
</evidence>
<evidence type="ECO:0000256" key="5">
    <source>
        <dbReference type="ARBA" id="ARBA00022741"/>
    </source>
</evidence>
<feature type="domain" description="DUF7134" evidence="12">
    <location>
        <begin position="18"/>
        <end position="131"/>
    </location>
</feature>
<accession>A0A2K9DFW7</accession>
<comment type="catalytic activity">
    <reaction evidence="1">
        <text>ATP + protein L-histidine = ADP + protein N-phospho-L-histidine.</text>
        <dbReference type="EC" id="2.7.13.3"/>
    </reaction>
</comment>
<dbReference type="InterPro" id="IPR055558">
    <property type="entry name" value="DUF7134"/>
</dbReference>
<dbReference type="Pfam" id="PF23539">
    <property type="entry name" value="DUF7134"/>
    <property type="match status" value="1"/>
</dbReference>
<evidence type="ECO:0000259" key="10">
    <source>
        <dbReference type="Pfam" id="PF02518"/>
    </source>
</evidence>
<evidence type="ECO:0000256" key="7">
    <source>
        <dbReference type="ARBA" id="ARBA00022840"/>
    </source>
</evidence>
<feature type="domain" description="Signal transduction histidine kinase subgroup 3 dimerisation and phosphoacceptor" evidence="11">
    <location>
        <begin position="214"/>
        <end position="279"/>
    </location>
</feature>
<dbReference type="SUPFAM" id="SSF55874">
    <property type="entry name" value="ATPase domain of HSP90 chaperone/DNA topoisomerase II/histidine kinase"/>
    <property type="match status" value="1"/>
</dbReference>
<feature type="transmembrane region" description="Helical" evidence="9">
    <location>
        <begin position="93"/>
        <end position="111"/>
    </location>
</feature>
<dbReference type="InterPro" id="IPR036890">
    <property type="entry name" value="HATPase_C_sf"/>
</dbReference>
<keyword evidence="3" id="KW-0597">Phosphoprotein</keyword>
<dbReference type="PANTHER" id="PTHR24421:SF10">
    <property type="entry name" value="NITRATE_NITRITE SENSOR PROTEIN NARQ"/>
    <property type="match status" value="1"/>
</dbReference>
<feature type="transmembrane region" description="Helical" evidence="9">
    <location>
        <begin position="118"/>
        <end position="140"/>
    </location>
</feature>
<dbReference type="Pfam" id="PF07730">
    <property type="entry name" value="HisKA_3"/>
    <property type="match status" value="1"/>
</dbReference>
<keyword evidence="9" id="KW-0472">Membrane</keyword>
<evidence type="ECO:0000313" key="14">
    <source>
        <dbReference type="Proteomes" id="UP000233276"/>
    </source>
</evidence>
<evidence type="ECO:0000256" key="8">
    <source>
        <dbReference type="ARBA" id="ARBA00023012"/>
    </source>
</evidence>
<dbReference type="EMBL" id="CP025299">
    <property type="protein sequence ID" value="AUG28347.1"/>
    <property type="molecule type" value="Genomic_DNA"/>
</dbReference>
<evidence type="ECO:0000256" key="6">
    <source>
        <dbReference type="ARBA" id="ARBA00022777"/>
    </source>
</evidence>
<proteinExistence type="predicted"/>
<evidence type="ECO:0000256" key="3">
    <source>
        <dbReference type="ARBA" id="ARBA00022553"/>
    </source>
</evidence>
<dbReference type="GO" id="GO:0016020">
    <property type="term" value="C:membrane"/>
    <property type="evidence" value="ECO:0007669"/>
    <property type="project" value="InterPro"/>
</dbReference>
<dbReference type="Gene3D" id="3.30.565.10">
    <property type="entry name" value="Histidine kinase-like ATPase, C-terminal domain"/>
    <property type="match status" value="1"/>
</dbReference>
<evidence type="ECO:0000256" key="9">
    <source>
        <dbReference type="SAM" id="Phobius"/>
    </source>
</evidence>
<protein>
    <recommendedName>
        <fullName evidence="2">histidine kinase</fullName>
        <ecNumber evidence="2">2.7.13.3</ecNumber>
    </recommendedName>
</protein>
<feature type="transmembrane region" description="Helical" evidence="9">
    <location>
        <begin position="152"/>
        <end position="178"/>
    </location>
</feature>
<dbReference type="RefSeq" id="WP_101305377.1">
    <property type="nucleotide sequence ID" value="NZ_CP025299.1"/>
</dbReference>
<keyword evidence="8" id="KW-0902">Two-component regulatory system</keyword>
<evidence type="ECO:0000256" key="2">
    <source>
        <dbReference type="ARBA" id="ARBA00012438"/>
    </source>
</evidence>
<dbReference type="InterPro" id="IPR003594">
    <property type="entry name" value="HATPase_dom"/>
</dbReference>
<feature type="transmembrane region" description="Helical" evidence="9">
    <location>
        <begin position="48"/>
        <end position="65"/>
    </location>
</feature>
<feature type="transmembrane region" description="Helical" evidence="9">
    <location>
        <begin position="72"/>
        <end position="87"/>
    </location>
</feature>
<sequence>MSSTDLARTTTPAQRRNDVWLALALLVSAVISAWLGKVAGFYGEDTPAFGWALVYVAALTLPLALRRRFPEITLIVVALAFFVGVSARIPEVYVSNVAVFIAMYTVGAWVSDRRRATVVRLAVVVGMFLWLLVTTFQAAIDPDGAGPSRAGLFSPFAAWMIIQFLVNVAFFGGAFFFGERAWADARSRAVLEERTRELERERELTAAQAVALDRVRIARELHDVVAHHVSAMGVQAGAARTVLDHDADAAREALVTVEASAREALSELRQLLETLRTPDADTPAASTVRLASIPELVAHANDNGMPTTFAVVGDAVEPPELVQVNLYRIAQEALTNARRHGGPDAAADVRLRFADDHVELEVANSGREHVAGRAGLGIVGMRERAAASGGTLEAGPRPRGGFLVRVRVPARAKEARS</sequence>
<keyword evidence="9" id="KW-0812">Transmembrane</keyword>
<evidence type="ECO:0000259" key="12">
    <source>
        <dbReference type="Pfam" id="PF23539"/>
    </source>
</evidence>
<dbReference type="GO" id="GO:0046983">
    <property type="term" value="F:protein dimerization activity"/>
    <property type="evidence" value="ECO:0007669"/>
    <property type="project" value="InterPro"/>
</dbReference>
<dbReference type="Proteomes" id="UP000233276">
    <property type="component" value="Chromosome"/>
</dbReference>
<feature type="transmembrane region" description="Helical" evidence="9">
    <location>
        <begin position="20"/>
        <end position="42"/>
    </location>
</feature>
<feature type="domain" description="Histidine kinase/HSP90-like ATPase" evidence="10">
    <location>
        <begin position="323"/>
        <end position="411"/>
    </location>
</feature>
<gene>
    <name evidence="13" type="ORF">CXR34_01985</name>
</gene>
<dbReference type="GO" id="GO:0005524">
    <property type="term" value="F:ATP binding"/>
    <property type="evidence" value="ECO:0007669"/>
    <property type="project" value="UniProtKB-KW"/>
</dbReference>